<evidence type="ECO:0000313" key="2">
    <source>
        <dbReference type="Proteomes" id="UP000000488"/>
    </source>
</evidence>
<evidence type="ECO:0000313" key="1">
    <source>
        <dbReference type="EMBL" id="AEI67182.1"/>
    </source>
</evidence>
<reference evidence="1 2" key="1">
    <citation type="journal article" date="2011" name="J. Bacteriol.">
        <title>Genome sequence of the halotolerant marine bacterium Myxococcus fulvus HW-1.</title>
        <authorList>
            <person name="Li Z.F."/>
            <person name="Li X."/>
            <person name="Liu H."/>
            <person name="Liu X."/>
            <person name="Han K."/>
            <person name="Wu Z.H."/>
            <person name="Hu W."/>
            <person name="Li F.F."/>
            <person name="Li Y.Z."/>
        </authorList>
    </citation>
    <scope>NUCLEOTIDE SEQUENCE [LARGE SCALE GENOMIC DNA]</scope>
    <source>
        <strain evidence="2">ATCC BAA-855 / HW-1</strain>
    </source>
</reference>
<dbReference type="HOGENOM" id="CLU_3027526_0_0_7"/>
<dbReference type="EMBL" id="CP002830">
    <property type="protein sequence ID" value="AEI67182.1"/>
    <property type="molecule type" value="Genomic_DNA"/>
</dbReference>
<dbReference type="KEGG" id="mfu:LILAB_26450"/>
<gene>
    <name evidence="1" type="ordered locus">LILAB_26450</name>
</gene>
<dbReference type="AlphaFoldDB" id="F8CC25"/>
<dbReference type="Proteomes" id="UP000000488">
    <property type="component" value="Chromosome"/>
</dbReference>
<sequence length="55" mass="6391">MVSTPNKEQGMSPASYQAHRIWDSDLEWMRALNAVFADAFEHFDFTVEEDDVARK</sequence>
<protein>
    <submittedName>
        <fullName evidence="1">Uncharacterized protein</fullName>
    </submittedName>
</protein>
<organism evidence="1 2">
    <name type="scientific">Myxococcus fulvus (strain ATCC BAA-855 / HW-1)</name>
    <dbReference type="NCBI Taxonomy" id="483219"/>
    <lineage>
        <taxon>Bacteria</taxon>
        <taxon>Pseudomonadati</taxon>
        <taxon>Myxococcota</taxon>
        <taxon>Myxococcia</taxon>
        <taxon>Myxococcales</taxon>
        <taxon>Cystobacterineae</taxon>
        <taxon>Myxococcaceae</taxon>
        <taxon>Myxococcus</taxon>
    </lineage>
</organism>
<name>F8CC25_MYXFH</name>
<accession>F8CC25</accession>
<proteinExistence type="predicted"/>